<evidence type="ECO:0000256" key="1">
    <source>
        <dbReference type="SAM" id="Phobius"/>
    </source>
</evidence>
<sequence length="154" mass="17990">MSKNKFLYLGGTFLLVLLVFLFYRVSIIQVSYNNSSFYIEDDMFEIGWIHSVEKEPWYETYENINDQLYLTVTKFKTFGAGTPSDEEVIPSQDGFIHMKVNRPMDAVHLVVSKNVKSTLYTNDKIIPLYELVDDYETITIEIIDIPLWRLLRGA</sequence>
<keyword evidence="1" id="KW-0472">Membrane</keyword>
<accession>A0A223KVK8</accession>
<dbReference type="STRING" id="1314751.GCA_001591425_04489"/>
<dbReference type="Pfam" id="PF08905">
    <property type="entry name" value="DUF1850"/>
    <property type="match status" value="1"/>
</dbReference>
<dbReference type="AlphaFoldDB" id="A0A223KVK8"/>
<keyword evidence="3" id="KW-1185">Reference proteome</keyword>
<protein>
    <recommendedName>
        <fullName evidence="4">DUF1850 domain-containing protein</fullName>
    </recommendedName>
</protein>
<keyword evidence="1" id="KW-1133">Transmembrane helix</keyword>
<dbReference type="Proteomes" id="UP000215224">
    <property type="component" value="Chromosome"/>
</dbReference>
<evidence type="ECO:0008006" key="4">
    <source>
        <dbReference type="Google" id="ProtNLM"/>
    </source>
</evidence>
<keyword evidence="1" id="KW-0812">Transmembrane</keyword>
<gene>
    <name evidence="2" type="ORF">BC6307_20110</name>
</gene>
<evidence type="ECO:0000313" key="2">
    <source>
        <dbReference type="EMBL" id="AST93403.1"/>
    </source>
</evidence>
<reference evidence="2 3" key="1">
    <citation type="submission" date="2016-12" db="EMBL/GenBank/DDBJ databases">
        <title>The whole genome sequencing and assembly of Bacillus cohnii DSM 6307T strain.</title>
        <authorList>
            <person name="Lee Y.-J."/>
            <person name="Yi H."/>
            <person name="Bahn Y.-S."/>
            <person name="Kim J.F."/>
            <person name="Lee D.-W."/>
        </authorList>
    </citation>
    <scope>NUCLEOTIDE SEQUENCE [LARGE SCALE GENOMIC DNA]</scope>
    <source>
        <strain evidence="2 3">DSM 6307</strain>
    </source>
</reference>
<name>A0A223KVK8_9BACI</name>
<proteinExistence type="predicted"/>
<feature type="transmembrane region" description="Helical" evidence="1">
    <location>
        <begin position="6"/>
        <end position="23"/>
    </location>
</feature>
<organism evidence="2 3">
    <name type="scientific">Sutcliffiella cohnii</name>
    <dbReference type="NCBI Taxonomy" id="33932"/>
    <lineage>
        <taxon>Bacteria</taxon>
        <taxon>Bacillati</taxon>
        <taxon>Bacillota</taxon>
        <taxon>Bacilli</taxon>
        <taxon>Bacillales</taxon>
        <taxon>Bacillaceae</taxon>
        <taxon>Sutcliffiella</taxon>
    </lineage>
</organism>
<dbReference type="InterPro" id="IPR015001">
    <property type="entry name" value="DUF1850"/>
</dbReference>
<dbReference type="RefSeq" id="WP_094366201.1">
    <property type="nucleotide sequence ID" value="NZ_CP018866.1"/>
</dbReference>
<dbReference type="EMBL" id="CP018866">
    <property type="protein sequence ID" value="AST93403.1"/>
    <property type="molecule type" value="Genomic_DNA"/>
</dbReference>
<evidence type="ECO:0000313" key="3">
    <source>
        <dbReference type="Proteomes" id="UP000215224"/>
    </source>
</evidence>
<dbReference type="KEGG" id="bcoh:BC6307_20110"/>